<feature type="domain" description="DUF11" evidence="2">
    <location>
        <begin position="265"/>
        <end position="387"/>
    </location>
</feature>
<comment type="caution">
    <text evidence="4">The sequence shown here is derived from an EMBL/GenBank/DDBJ whole genome shotgun (WGS) entry which is preliminary data.</text>
</comment>
<dbReference type="Pfam" id="PF25564">
    <property type="entry name" value="DUF7933"/>
    <property type="match status" value="1"/>
</dbReference>
<feature type="non-terminal residue" evidence="4">
    <location>
        <position position="605"/>
    </location>
</feature>
<dbReference type="AlphaFoldDB" id="A0A2S9IJ91"/>
<dbReference type="Gene3D" id="2.60.40.10">
    <property type="entry name" value="Immunoglobulins"/>
    <property type="match status" value="1"/>
</dbReference>
<evidence type="ECO:0000259" key="3">
    <source>
        <dbReference type="Pfam" id="PF25564"/>
    </source>
</evidence>
<dbReference type="InterPro" id="IPR047589">
    <property type="entry name" value="DUF11_rpt"/>
</dbReference>
<dbReference type="InterPro" id="IPR001434">
    <property type="entry name" value="OmcB-like_DUF11"/>
</dbReference>
<evidence type="ECO:0000256" key="1">
    <source>
        <dbReference type="SAM" id="MobiDB-lite"/>
    </source>
</evidence>
<sequence>MEPNDRVVSSLSLSKPIIAPILHVWNLGPSRLTIGGTSTTGSAIGLQVVARNSTMDISGTTLNNQVLQDVGFTGCLDSTGATAHESCGSVRLTGGPISALTFDNNAIPPSASANRDGWWWTVSFPTAPLTKQFSPATIAAGETSQLTFSITNPNETASVTLTPLAFTDNLPAGVTLASATATNNGSCGSPTVGNGAGGALAVGATSVGATNISVVPGATCTITVDVTSTVVGSYTNDATNMSTSVGNLVPGSSTTLTVTEPLDVDLSITKDDGVTTYTPGLDTTYTIVVSNIGPDDVTGAQITDPLPMGVTQANWTCGGATGGAVCGAPSGTGAIDTTADLPSGASVTYTLGIGIPGSYSGSLTNTATVTAPDGATDSNTTNNTASDTDTMEAPPVSGACSPREVAPGAAFSLAPFANGGSVVKTGTGAWGTGTTSEWYKLGGNYTLQWNFTQPIPAEWLQFMLIDIDPISPNGTLTIELGGGVSTGQIVKIDGDLLLGAGGVVRRNGAITDDPGQSATFRFAPGSGTLTWIRITSANIAASDNIGNRLQARPSCLTVQKISEGDTGSFEFDMTNVVQADGTAVPSTTLTTTAEGTPVSSPAYNA</sequence>
<dbReference type="PANTHER" id="PTHR34819:SF3">
    <property type="entry name" value="CELL SURFACE PROTEIN"/>
    <property type="match status" value="1"/>
</dbReference>
<protein>
    <submittedName>
        <fullName evidence="4">Uncharacterized protein</fullName>
    </submittedName>
</protein>
<dbReference type="InterPro" id="IPR057693">
    <property type="entry name" value="DUF7933"/>
</dbReference>
<dbReference type="NCBIfam" id="TIGR01451">
    <property type="entry name" value="B_ant_repeat"/>
    <property type="match status" value="1"/>
</dbReference>
<dbReference type="InterPro" id="IPR013783">
    <property type="entry name" value="Ig-like_fold"/>
</dbReference>
<gene>
    <name evidence="4" type="ORF">C5748_26010</name>
</gene>
<reference evidence="4 5" key="1">
    <citation type="submission" date="2018-02" db="EMBL/GenBank/DDBJ databases">
        <title>The draft genome of Phyllobacterium sp. 1N-3.</title>
        <authorList>
            <person name="Liu L."/>
            <person name="Li L."/>
            <person name="Zhang X."/>
            <person name="Wang T."/>
            <person name="Liang L."/>
        </authorList>
    </citation>
    <scope>NUCLEOTIDE SEQUENCE [LARGE SCALE GENOMIC DNA]</scope>
    <source>
        <strain evidence="4 5">1N-3</strain>
    </source>
</reference>
<accession>A0A2S9IJ91</accession>
<organism evidence="4 5">
    <name type="scientific">Phyllobacterium phragmitis</name>
    <dbReference type="NCBI Taxonomy" id="2670329"/>
    <lineage>
        <taxon>Bacteria</taxon>
        <taxon>Pseudomonadati</taxon>
        <taxon>Pseudomonadota</taxon>
        <taxon>Alphaproteobacteria</taxon>
        <taxon>Hyphomicrobiales</taxon>
        <taxon>Phyllobacteriaceae</taxon>
        <taxon>Phyllobacterium</taxon>
    </lineage>
</organism>
<dbReference type="EMBL" id="PVBR01000038">
    <property type="protein sequence ID" value="PRD40587.1"/>
    <property type="molecule type" value="Genomic_DNA"/>
</dbReference>
<keyword evidence="5" id="KW-1185">Reference proteome</keyword>
<evidence type="ECO:0000259" key="2">
    <source>
        <dbReference type="Pfam" id="PF01345"/>
    </source>
</evidence>
<dbReference type="PANTHER" id="PTHR34819">
    <property type="entry name" value="LARGE CYSTEINE-RICH PERIPLASMIC PROTEIN OMCB"/>
    <property type="match status" value="1"/>
</dbReference>
<name>A0A2S9IJ91_9HYPH</name>
<evidence type="ECO:0000313" key="4">
    <source>
        <dbReference type="EMBL" id="PRD40587.1"/>
    </source>
</evidence>
<feature type="compositionally biased region" description="Low complexity" evidence="1">
    <location>
        <begin position="375"/>
        <end position="388"/>
    </location>
</feature>
<feature type="domain" description="DUF7933" evidence="3">
    <location>
        <begin position="129"/>
        <end position="258"/>
    </location>
</feature>
<proteinExistence type="predicted"/>
<feature type="region of interest" description="Disordered" evidence="1">
    <location>
        <begin position="369"/>
        <end position="400"/>
    </location>
</feature>
<dbReference type="Proteomes" id="UP000239434">
    <property type="component" value="Unassembled WGS sequence"/>
</dbReference>
<evidence type="ECO:0000313" key="5">
    <source>
        <dbReference type="Proteomes" id="UP000239434"/>
    </source>
</evidence>
<dbReference type="InterPro" id="IPR051172">
    <property type="entry name" value="Chlamydia_OmcB"/>
</dbReference>
<dbReference type="Pfam" id="PF01345">
    <property type="entry name" value="DUF11"/>
    <property type="match status" value="1"/>
</dbReference>